<evidence type="ECO:0008006" key="4">
    <source>
        <dbReference type="Google" id="ProtNLM"/>
    </source>
</evidence>
<keyword evidence="3" id="KW-1185">Reference proteome</keyword>
<evidence type="ECO:0000313" key="2">
    <source>
        <dbReference type="EMBL" id="KXZ47284.1"/>
    </source>
</evidence>
<reference evidence="3" key="1">
    <citation type="journal article" date="2016" name="Nat. Commun.">
        <title>The Gonium pectorale genome demonstrates co-option of cell cycle regulation during the evolution of multicellularity.</title>
        <authorList>
            <person name="Hanschen E.R."/>
            <person name="Marriage T.N."/>
            <person name="Ferris P.J."/>
            <person name="Hamaji T."/>
            <person name="Toyoda A."/>
            <person name="Fujiyama A."/>
            <person name="Neme R."/>
            <person name="Noguchi H."/>
            <person name="Minakuchi Y."/>
            <person name="Suzuki M."/>
            <person name="Kawai-Toyooka H."/>
            <person name="Smith D.R."/>
            <person name="Sparks H."/>
            <person name="Anderson J."/>
            <person name="Bakaric R."/>
            <person name="Luria V."/>
            <person name="Karger A."/>
            <person name="Kirschner M.W."/>
            <person name="Durand P.M."/>
            <person name="Michod R.E."/>
            <person name="Nozaki H."/>
            <person name="Olson B.J."/>
        </authorList>
    </citation>
    <scope>NUCLEOTIDE SEQUENCE [LARGE SCALE GENOMIC DNA]</scope>
    <source>
        <strain evidence="3">NIES-2863</strain>
    </source>
</reference>
<accession>A0A150GBS4</accession>
<proteinExistence type="predicted"/>
<dbReference type="AlphaFoldDB" id="A0A150GBS4"/>
<dbReference type="EMBL" id="LSYV01000037">
    <property type="protein sequence ID" value="KXZ47284.1"/>
    <property type="molecule type" value="Genomic_DNA"/>
</dbReference>
<protein>
    <recommendedName>
        <fullName evidence="4">RAP domain-containing protein</fullName>
    </recommendedName>
</protein>
<gene>
    <name evidence="2" type="ORF">GPECTOR_36g135</name>
</gene>
<organism evidence="2 3">
    <name type="scientific">Gonium pectorale</name>
    <name type="common">Green alga</name>
    <dbReference type="NCBI Taxonomy" id="33097"/>
    <lineage>
        <taxon>Eukaryota</taxon>
        <taxon>Viridiplantae</taxon>
        <taxon>Chlorophyta</taxon>
        <taxon>core chlorophytes</taxon>
        <taxon>Chlorophyceae</taxon>
        <taxon>CS clade</taxon>
        <taxon>Chlamydomonadales</taxon>
        <taxon>Volvocaceae</taxon>
        <taxon>Gonium</taxon>
    </lineage>
</organism>
<dbReference type="OrthoDB" id="547214at2759"/>
<dbReference type="Proteomes" id="UP000075714">
    <property type="component" value="Unassembled WGS sequence"/>
</dbReference>
<comment type="caution">
    <text evidence="2">The sequence shown here is derived from an EMBL/GenBank/DDBJ whole genome shotgun (WGS) entry which is preliminary data.</text>
</comment>
<sequence>MHCCPNVLEEEAEEPPGMAGGTAGTAEGGNGEGEPPEEEEEERGARLRLRLRGPALAELRCLASWGWRVLVVPVGLWAELDTEQRAEWLARRLQEVAAGDAAGSVLGPDVLL</sequence>
<feature type="region of interest" description="Disordered" evidence="1">
    <location>
        <begin position="1"/>
        <end position="44"/>
    </location>
</feature>
<name>A0A150GBS4_GONPE</name>
<evidence type="ECO:0000313" key="3">
    <source>
        <dbReference type="Proteomes" id="UP000075714"/>
    </source>
</evidence>
<feature type="compositionally biased region" description="Gly residues" evidence="1">
    <location>
        <begin position="18"/>
        <end position="32"/>
    </location>
</feature>
<evidence type="ECO:0000256" key="1">
    <source>
        <dbReference type="SAM" id="MobiDB-lite"/>
    </source>
</evidence>